<keyword evidence="5" id="KW-1185">Reference proteome</keyword>
<reference evidence="4" key="1">
    <citation type="submission" date="2021-04" db="EMBL/GenBank/DDBJ databases">
        <title>novel species isolated from subtropical streams in China.</title>
        <authorList>
            <person name="Lu H."/>
        </authorList>
    </citation>
    <scope>NUCLEOTIDE SEQUENCE</scope>
    <source>
        <strain evidence="4">LFS511W</strain>
    </source>
</reference>
<dbReference type="EMBL" id="JAGSPN010000002">
    <property type="protein sequence ID" value="MBR7781260.1"/>
    <property type="molecule type" value="Genomic_DNA"/>
</dbReference>
<feature type="domain" description="GST C-terminal" evidence="3">
    <location>
        <begin position="91"/>
        <end position="218"/>
    </location>
</feature>
<dbReference type="InterPro" id="IPR036249">
    <property type="entry name" value="Thioredoxin-like_sf"/>
</dbReference>
<evidence type="ECO:0000256" key="1">
    <source>
        <dbReference type="ARBA" id="ARBA00010007"/>
    </source>
</evidence>
<dbReference type="CDD" id="cd03191">
    <property type="entry name" value="GST_C_Zeta"/>
    <property type="match status" value="1"/>
</dbReference>
<dbReference type="PANTHER" id="PTHR42673">
    <property type="entry name" value="MALEYLACETOACETATE ISOMERASE"/>
    <property type="match status" value="1"/>
</dbReference>
<protein>
    <submittedName>
        <fullName evidence="4">Maleylacetoacetate isomerase</fullName>
        <ecNumber evidence="4">5.2.1.2</ecNumber>
    </submittedName>
</protein>
<dbReference type="GO" id="GO:0006559">
    <property type="term" value="P:L-phenylalanine catabolic process"/>
    <property type="evidence" value="ECO:0007669"/>
    <property type="project" value="TreeGrafter"/>
</dbReference>
<dbReference type="PROSITE" id="PS50404">
    <property type="entry name" value="GST_NTER"/>
    <property type="match status" value="1"/>
</dbReference>
<dbReference type="GO" id="GO:0006749">
    <property type="term" value="P:glutathione metabolic process"/>
    <property type="evidence" value="ECO:0007669"/>
    <property type="project" value="TreeGrafter"/>
</dbReference>
<dbReference type="InterPro" id="IPR010987">
    <property type="entry name" value="Glutathione-S-Trfase_C-like"/>
</dbReference>
<comment type="caution">
    <text evidence="4">The sequence shown here is derived from an EMBL/GenBank/DDBJ whole genome shotgun (WGS) entry which is preliminary data.</text>
</comment>
<proteinExistence type="inferred from homology"/>
<dbReference type="RefSeq" id="WP_212686631.1">
    <property type="nucleotide sequence ID" value="NZ_JAGSPN010000002.1"/>
</dbReference>
<dbReference type="Proteomes" id="UP000680067">
    <property type="component" value="Unassembled WGS sequence"/>
</dbReference>
<keyword evidence="4" id="KW-0413">Isomerase</keyword>
<evidence type="ECO:0000313" key="5">
    <source>
        <dbReference type="Proteomes" id="UP000680067"/>
    </source>
</evidence>
<dbReference type="GO" id="GO:0005737">
    <property type="term" value="C:cytoplasm"/>
    <property type="evidence" value="ECO:0007669"/>
    <property type="project" value="InterPro"/>
</dbReference>
<comment type="similarity">
    <text evidence="1">Belongs to the GST superfamily. Zeta family.</text>
</comment>
<evidence type="ECO:0000313" key="4">
    <source>
        <dbReference type="EMBL" id="MBR7781260.1"/>
    </source>
</evidence>
<dbReference type="PANTHER" id="PTHR42673:SF4">
    <property type="entry name" value="MALEYLACETOACETATE ISOMERASE"/>
    <property type="match status" value="1"/>
</dbReference>
<dbReference type="SFLD" id="SFLDG00358">
    <property type="entry name" value="Main_(cytGST)"/>
    <property type="match status" value="1"/>
</dbReference>
<dbReference type="PROSITE" id="PS50405">
    <property type="entry name" value="GST_CTER"/>
    <property type="match status" value="1"/>
</dbReference>
<dbReference type="GO" id="GO:0004364">
    <property type="term" value="F:glutathione transferase activity"/>
    <property type="evidence" value="ECO:0007669"/>
    <property type="project" value="TreeGrafter"/>
</dbReference>
<dbReference type="SFLD" id="SFLDS00019">
    <property type="entry name" value="Glutathione_Transferase_(cytos"/>
    <property type="match status" value="1"/>
</dbReference>
<evidence type="ECO:0000259" key="2">
    <source>
        <dbReference type="PROSITE" id="PS50404"/>
    </source>
</evidence>
<dbReference type="SUPFAM" id="SSF52833">
    <property type="entry name" value="Thioredoxin-like"/>
    <property type="match status" value="1"/>
</dbReference>
<sequence length="218" mass="24450">MRLYSYFRSSASYRVRIALNLKGISYEHAGIHLLRNGGEQLSEAYRHINPEGLVPALVDDSADSEVILSQSLAIIEYLEETHPEHPLLPQDAASRAAVRAFALSIACEIHPVNNLRILKYLSQTLGASDEQKNAWYKHWCESGLQVLEQRLQQRPVQTPFCFGEQPGLAECVLIPQIFNAQRFQCDLSATPLLMAVYERCMALPAFQQAQPSAQPDAE</sequence>
<dbReference type="Gene3D" id="3.40.30.10">
    <property type="entry name" value="Glutaredoxin"/>
    <property type="match status" value="1"/>
</dbReference>
<evidence type="ECO:0000259" key="3">
    <source>
        <dbReference type="PROSITE" id="PS50405"/>
    </source>
</evidence>
<dbReference type="NCBIfam" id="TIGR01262">
    <property type="entry name" value="maiA"/>
    <property type="match status" value="1"/>
</dbReference>
<dbReference type="InterPro" id="IPR040079">
    <property type="entry name" value="Glutathione_S-Trfase"/>
</dbReference>
<feature type="domain" description="GST N-terminal" evidence="2">
    <location>
        <begin position="1"/>
        <end position="86"/>
    </location>
</feature>
<dbReference type="Gene3D" id="1.20.1050.10">
    <property type="match status" value="1"/>
</dbReference>
<dbReference type="EC" id="5.2.1.2" evidence="4"/>
<gene>
    <name evidence="4" type="primary">maiA</name>
    <name evidence="4" type="ORF">KDM89_03815</name>
</gene>
<dbReference type="InterPro" id="IPR034330">
    <property type="entry name" value="GST_Zeta_C"/>
</dbReference>
<dbReference type="AlphaFoldDB" id="A0A941DJR7"/>
<dbReference type="InterPro" id="IPR004045">
    <property type="entry name" value="Glutathione_S-Trfase_N"/>
</dbReference>
<dbReference type="CDD" id="cd03042">
    <property type="entry name" value="GST_N_Zeta"/>
    <property type="match status" value="1"/>
</dbReference>
<organism evidence="4 5">
    <name type="scientific">Undibacterium luofuense</name>
    <dbReference type="NCBI Taxonomy" id="2828733"/>
    <lineage>
        <taxon>Bacteria</taxon>
        <taxon>Pseudomonadati</taxon>
        <taxon>Pseudomonadota</taxon>
        <taxon>Betaproteobacteria</taxon>
        <taxon>Burkholderiales</taxon>
        <taxon>Oxalobacteraceae</taxon>
        <taxon>Undibacterium</taxon>
    </lineage>
</organism>
<name>A0A941DJR7_9BURK</name>
<accession>A0A941DJR7</accession>
<dbReference type="Pfam" id="PF13417">
    <property type="entry name" value="GST_N_3"/>
    <property type="match status" value="1"/>
</dbReference>
<dbReference type="InterPro" id="IPR034333">
    <property type="entry name" value="GST_Zeta_N"/>
</dbReference>
<dbReference type="InterPro" id="IPR036282">
    <property type="entry name" value="Glutathione-S-Trfase_C_sf"/>
</dbReference>
<dbReference type="GO" id="GO:0016034">
    <property type="term" value="F:maleylacetoacetate isomerase activity"/>
    <property type="evidence" value="ECO:0007669"/>
    <property type="project" value="UniProtKB-EC"/>
</dbReference>
<dbReference type="SUPFAM" id="SSF47616">
    <property type="entry name" value="GST C-terminal domain-like"/>
    <property type="match status" value="1"/>
</dbReference>
<dbReference type="InterPro" id="IPR005955">
    <property type="entry name" value="GST_Zeta"/>
</dbReference>